<comment type="caution">
    <text evidence="1">The sequence shown here is derived from an EMBL/GenBank/DDBJ whole genome shotgun (WGS) entry which is preliminary data.</text>
</comment>
<evidence type="ECO:0000313" key="2">
    <source>
        <dbReference type="Proteomes" id="UP000279089"/>
    </source>
</evidence>
<name>A0A3N4MM37_9BACT</name>
<sequence length="79" mass="9182">MKGIRYVATFGEESKVVDICPVSGSLHQWHLYIDNYYQGQFLMRDGRRTFEYQKAPEWSTGDDIGILVDIFYEVSGEQP</sequence>
<dbReference type="EMBL" id="RMBX01000001">
    <property type="protein sequence ID" value="RPD43067.1"/>
    <property type="molecule type" value="Genomic_DNA"/>
</dbReference>
<accession>A0A3N4MM37</accession>
<keyword evidence="2" id="KW-1185">Reference proteome</keyword>
<gene>
    <name evidence="1" type="ORF">EG028_01890</name>
</gene>
<proteinExistence type="predicted"/>
<dbReference type="OrthoDB" id="87269at563835"/>
<dbReference type="RefSeq" id="WP_120514338.1">
    <property type="nucleotide sequence ID" value="NZ_QXZY01000001.1"/>
</dbReference>
<evidence type="ECO:0000313" key="1">
    <source>
        <dbReference type="EMBL" id="RPD43067.1"/>
    </source>
</evidence>
<protein>
    <submittedName>
        <fullName evidence="1">Uncharacterized protein</fullName>
    </submittedName>
</protein>
<organism evidence="1 2">
    <name type="scientific">Chitinophaga barathri</name>
    <dbReference type="NCBI Taxonomy" id="1647451"/>
    <lineage>
        <taxon>Bacteria</taxon>
        <taxon>Pseudomonadati</taxon>
        <taxon>Bacteroidota</taxon>
        <taxon>Chitinophagia</taxon>
        <taxon>Chitinophagales</taxon>
        <taxon>Chitinophagaceae</taxon>
        <taxon>Chitinophaga</taxon>
    </lineage>
</organism>
<dbReference type="Proteomes" id="UP000279089">
    <property type="component" value="Unassembled WGS sequence"/>
</dbReference>
<dbReference type="AlphaFoldDB" id="A0A3N4MM37"/>
<reference evidence="2" key="1">
    <citation type="submission" date="2018-11" db="EMBL/GenBank/DDBJ databases">
        <title>Chitinophaga lutea sp.nov., isolate from arsenic contaminated soil.</title>
        <authorList>
            <person name="Zong Y."/>
        </authorList>
    </citation>
    <scope>NUCLEOTIDE SEQUENCE [LARGE SCALE GENOMIC DNA]</scope>
    <source>
        <strain evidence="2">YLT18</strain>
    </source>
</reference>